<dbReference type="EMBL" id="JACGCM010000215">
    <property type="protein sequence ID" value="KAF6175097.1"/>
    <property type="molecule type" value="Genomic_DNA"/>
</dbReference>
<evidence type="ECO:0000313" key="2">
    <source>
        <dbReference type="Proteomes" id="UP000541444"/>
    </source>
</evidence>
<gene>
    <name evidence="1" type="ORF">GIB67_022778</name>
</gene>
<organism evidence="1 2">
    <name type="scientific">Kingdonia uniflora</name>
    <dbReference type="NCBI Taxonomy" id="39325"/>
    <lineage>
        <taxon>Eukaryota</taxon>
        <taxon>Viridiplantae</taxon>
        <taxon>Streptophyta</taxon>
        <taxon>Embryophyta</taxon>
        <taxon>Tracheophyta</taxon>
        <taxon>Spermatophyta</taxon>
        <taxon>Magnoliopsida</taxon>
        <taxon>Ranunculales</taxon>
        <taxon>Circaeasteraceae</taxon>
        <taxon>Kingdonia</taxon>
    </lineage>
</organism>
<dbReference type="OrthoDB" id="1873329at2759"/>
<name>A0A7J7P6M4_9MAGN</name>
<sequence length="99" mass="11342">MVTKFDPVVFCEMLNLAIIRHQLPFKFMEYERIRDAFTYMVFANRELKLVSRNTARANVIKIHEREKKKVMTVLHGVVVGLSMGRVGSSPSWVVTGSGQ</sequence>
<dbReference type="Proteomes" id="UP000541444">
    <property type="component" value="Unassembled WGS sequence"/>
</dbReference>
<keyword evidence="2" id="KW-1185">Reference proteome</keyword>
<proteinExistence type="predicted"/>
<protein>
    <submittedName>
        <fullName evidence="1">Uncharacterized protein</fullName>
    </submittedName>
</protein>
<comment type="caution">
    <text evidence="1">The sequence shown here is derived from an EMBL/GenBank/DDBJ whole genome shotgun (WGS) entry which is preliminary data.</text>
</comment>
<reference evidence="1 2" key="1">
    <citation type="journal article" date="2020" name="IScience">
        <title>Genome Sequencing of the Endangered Kingdonia uniflora (Circaeasteraceae, Ranunculales) Reveals Potential Mechanisms of Evolutionary Specialization.</title>
        <authorList>
            <person name="Sun Y."/>
            <person name="Deng T."/>
            <person name="Zhang A."/>
            <person name="Moore M.J."/>
            <person name="Landis J.B."/>
            <person name="Lin N."/>
            <person name="Zhang H."/>
            <person name="Zhang X."/>
            <person name="Huang J."/>
            <person name="Zhang X."/>
            <person name="Sun H."/>
            <person name="Wang H."/>
        </authorList>
    </citation>
    <scope>NUCLEOTIDE SEQUENCE [LARGE SCALE GENOMIC DNA]</scope>
    <source>
        <strain evidence="1">TB1705</strain>
        <tissue evidence="1">Leaf</tissue>
    </source>
</reference>
<accession>A0A7J7P6M4</accession>
<evidence type="ECO:0000313" key="1">
    <source>
        <dbReference type="EMBL" id="KAF6175097.1"/>
    </source>
</evidence>
<dbReference type="AlphaFoldDB" id="A0A7J7P6M4"/>